<comment type="subcellular location">
    <subcellularLocation>
        <location evidence="1">Cell membrane</location>
        <topology evidence="1">Multi-pass membrane protein</topology>
    </subcellularLocation>
</comment>
<dbReference type="InterPro" id="IPR036259">
    <property type="entry name" value="MFS_trans_sf"/>
</dbReference>
<name>A0A437J6W6_9SPHN</name>
<evidence type="ECO:0000259" key="9">
    <source>
        <dbReference type="PROSITE" id="PS50850"/>
    </source>
</evidence>
<evidence type="ECO:0000313" key="10">
    <source>
        <dbReference type="EMBL" id="RVT40890.1"/>
    </source>
</evidence>
<evidence type="ECO:0000256" key="8">
    <source>
        <dbReference type="SAM" id="Phobius"/>
    </source>
</evidence>
<keyword evidence="7 8" id="KW-0472">Membrane</keyword>
<dbReference type="GO" id="GO:0005886">
    <property type="term" value="C:plasma membrane"/>
    <property type="evidence" value="ECO:0007669"/>
    <property type="project" value="UniProtKB-SubCell"/>
</dbReference>
<dbReference type="Gene3D" id="1.20.1250.20">
    <property type="entry name" value="MFS general substrate transporter like domains"/>
    <property type="match status" value="1"/>
</dbReference>
<dbReference type="NCBIfam" id="TIGR00711">
    <property type="entry name" value="efflux_EmrB"/>
    <property type="match status" value="1"/>
</dbReference>
<keyword evidence="3" id="KW-0813">Transport</keyword>
<feature type="transmembrane region" description="Helical" evidence="8">
    <location>
        <begin position="370"/>
        <end position="393"/>
    </location>
</feature>
<dbReference type="AlphaFoldDB" id="A0A437J6W6"/>
<proteinExistence type="inferred from homology"/>
<dbReference type="GO" id="GO:0022857">
    <property type="term" value="F:transmembrane transporter activity"/>
    <property type="evidence" value="ECO:0007669"/>
    <property type="project" value="InterPro"/>
</dbReference>
<reference evidence="10 11" key="1">
    <citation type="submission" date="2019-01" db="EMBL/GenBank/DDBJ databases">
        <authorList>
            <person name="Chen W.-M."/>
        </authorList>
    </citation>
    <scope>NUCLEOTIDE SEQUENCE [LARGE SCALE GENOMIC DNA]</scope>
    <source>
        <strain evidence="10 11">TLA-22</strain>
    </source>
</reference>
<dbReference type="InterPro" id="IPR004638">
    <property type="entry name" value="EmrB-like"/>
</dbReference>
<feature type="transmembrane region" description="Helical" evidence="8">
    <location>
        <begin position="405"/>
        <end position="423"/>
    </location>
</feature>
<dbReference type="InterPro" id="IPR011701">
    <property type="entry name" value="MFS"/>
</dbReference>
<dbReference type="SUPFAM" id="SSF103473">
    <property type="entry name" value="MFS general substrate transporter"/>
    <property type="match status" value="1"/>
</dbReference>
<organism evidence="10 11">
    <name type="scientific">Sphingobium algorifonticola</name>
    <dbReference type="NCBI Taxonomy" id="2008318"/>
    <lineage>
        <taxon>Bacteria</taxon>
        <taxon>Pseudomonadati</taxon>
        <taxon>Pseudomonadota</taxon>
        <taxon>Alphaproteobacteria</taxon>
        <taxon>Sphingomonadales</taxon>
        <taxon>Sphingomonadaceae</taxon>
        <taxon>Sphingobium</taxon>
    </lineage>
</organism>
<feature type="transmembrane region" description="Helical" evidence="8">
    <location>
        <begin position="171"/>
        <end position="193"/>
    </location>
</feature>
<dbReference type="Pfam" id="PF07690">
    <property type="entry name" value="MFS_1"/>
    <property type="match status" value="1"/>
</dbReference>
<dbReference type="PRINTS" id="PR01036">
    <property type="entry name" value="TCRTETB"/>
</dbReference>
<dbReference type="EMBL" id="RZUL01000003">
    <property type="protein sequence ID" value="RVT40890.1"/>
    <property type="molecule type" value="Genomic_DNA"/>
</dbReference>
<keyword evidence="11" id="KW-1185">Reference proteome</keyword>
<dbReference type="RefSeq" id="WP_127690888.1">
    <property type="nucleotide sequence ID" value="NZ_RZUL01000003.1"/>
</dbReference>
<feature type="transmembrane region" description="Helical" evidence="8">
    <location>
        <begin position="337"/>
        <end position="358"/>
    </location>
</feature>
<comment type="similarity">
    <text evidence="2">Belongs to the major facilitator superfamily. EmrB family.</text>
</comment>
<evidence type="ECO:0000256" key="6">
    <source>
        <dbReference type="ARBA" id="ARBA00022989"/>
    </source>
</evidence>
<dbReference type="OrthoDB" id="9812221at2"/>
<gene>
    <name evidence="10" type="ORF">ENE74_10525</name>
</gene>
<feature type="transmembrane region" description="Helical" evidence="8">
    <location>
        <begin position="84"/>
        <end position="104"/>
    </location>
</feature>
<feature type="domain" description="Major facilitator superfamily (MFS) profile" evidence="9">
    <location>
        <begin position="19"/>
        <end position="502"/>
    </location>
</feature>
<accession>A0A437J6W6</accession>
<feature type="transmembrane region" description="Helical" evidence="8">
    <location>
        <begin position="205"/>
        <end position="222"/>
    </location>
</feature>
<keyword evidence="4" id="KW-1003">Cell membrane</keyword>
<dbReference type="PANTHER" id="PTHR42718:SF9">
    <property type="entry name" value="MAJOR FACILITATOR SUPERFAMILY MULTIDRUG TRANSPORTER MFSC"/>
    <property type="match status" value="1"/>
</dbReference>
<feature type="transmembrane region" description="Helical" evidence="8">
    <location>
        <begin position="57"/>
        <end position="77"/>
    </location>
</feature>
<dbReference type="CDD" id="cd17503">
    <property type="entry name" value="MFS_LmrB_MDR_like"/>
    <property type="match status" value="1"/>
</dbReference>
<feature type="transmembrane region" description="Helical" evidence="8">
    <location>
        <begin position="234"/>
        <end position="252"/>
    </location>
</feature>
<dbReference type="Gene3D" id="1.20.1720.10">
    <property type="entry name" value="Multidrug resistance protein D"/>
    <property type="match status" value="1"/>
</dbReference>
<keyword evidence="6 8" id="KW-1133">Transmembrane helix</keyword>
<protein>
    <submittedName>
        <fullName evidence="10">DHA2 family efflux MFS transporter permease subunit</fullName>
    </submittedName>
</protein>
<feature type="transmembrane region" description="Helical" evidence="8">
    <location>
        <begin position="272"/>
        <end position="293"/>
    </location>
</feature>
<feature type="transmembrane region" description="Helical" evidence="8">
    <location>
        <begin position="17"/>
        <end position="37"/>
    </location>
</feature>
<feature type="transmembrane region" description="Helical" evidence="8">
    <location>
        <begin position="144"/>
        <end position="165"/>
    </location>
</feature>
<dbReference type="Proteomes" id="UP000282977">
    <property type="component" value="Unassembled WGS sequence"/>
</dbReference>
<evidence type="ECO:0000256" key="3">
    <source>
        <dbReference type="ARBA" id="ARBA00022448"/>
    </source>
</evidence>
<evidence type="ECO:0000256" key="4">
    <source>
        <dbReference type="ARBA" id="ARBA00022475"/>
    </source>
</evidence>
<evidence type="ECO:0000256" key="5">
    <source>
        <dbReference type="ARBA" id="ARBA00022692"/>
    </source>
</evidence>
<feature type="transmembrane region" description="Helical" evidence="8">
    <location>
        <begin position="110"/>
        <end position="132"/>
    </location>
</feature>
<feature type="transmembrane region" description="Helical" evidence="8">
    <location>
        <begin position="480"/>
        <end position="497"/>
    </location>
</feature>
<dbReference type="PANTHER" id="PTHR42718">
    <property type="entry name" value="MAJOR FACILITATOR SUPERFAMILY MULTIDRUG TRANSPORTER MFSC"/>
    <property type="match status" value="1"/>
</dbReference>
<sequence length="513" mass="55247">MASPAADLPNVTVRHKWLLTFSVMAAMLMQVLDTTIANVALPHMQASLGATQDSISWVLTSYILASAVAIPLTGWLSERFGARMLFIGSVALFVVASILCGIATSLPEMVAFRLLQGVGGAFLGPLAQTVMLDINRPSDHPKAMSIYGMGVMIGPILGPILGGWLTENYDWRWVFLVNIPIGIACFAGLWLLLPRQATRRRSFDLAGWSMIALGLSALQLMLDRGPHVDWFGSTEIWVEAGLAVTGLWMFGVHMMTARRPLFPAGMMQDRNLVTGTLFMFVMGLVMMAAMALLPPMLQNLFGYPVLDTGVLLSARGVGVLIAMGIAGRITTLVDPRLLVGLGFAIMAGSLWMMTGWSLEMDWRPIVFTGFIQGLGLGLLFVPLNVLSFATLPGQYRTDAASLLNLSRNLGSSVGIAIVTALLARNLQVSHADIAATVTPYNLPVDPGMASALGAPGDMAMTALDAMVNRQAAMIAYLDDFHMMMFVALAAIPLLLLLRKPARKADDLLHMAME</sequence>
<feature type="transmembrane region" description="Helical" evidence="8">
    <location>
        <begin position="305"/>
        <end position="325"/>
    </location>
</feature>
<dbReference type="InterPro" id="IPR020846">
    <property type="entry name" value="MFS_dom"/>
</dbReference>
<comment type="caution">
    <text evidence="10">The sequence shown here is derived from an EMBL/GenBank/DDBJ whole genome shotgun (WGS) entry which is preliminary data.</text>
</comment>
<evidence type="ECO:0000256" key="1">
    <source>
        <dbReference type="ARBA" id="ARBA00004651"/>
    </source>
</evidence>
<evidence type="ECO:0000256" key="7">
    <source>
        <dbReference type="ARBA" id="ARBA00023136"/>
    </source>
</evidence>
<evidence type="ECO:0000313" key="11">
    <source>
        <dbReference type="Proteomes" id="UP000282977"/>
    </source>
</evidence>
<evidence type="ECO:0000256" key="2">
    <source>
        <dbReference type="ARBA" id="ARBA00008537"/>
    </source>
</evidence>
<keyword evidence="5 8" id="KW-0812">Transmembrane</keyword>
<dbReference type="PROSITE" id="PS50850">
    <property type="entry name" value="MFS"/>
    <property type="match status" value="1"/>
</dbReference>